<accession>A0A9P0D9A2</accession>
<evidence type="ECO:0008006" key="3">
    <source>
        <dbReference type="Google" id="ProtNLM"/>
    </source>
</evidence>
<evidence type="ECO:0000313" key="1">
    <source>
        <dbReference type="EMBL" id="CAH1114781.1"/>
    </source>
</evidence>
<protein>
    <recommendedName>
        <fullName evidence="3">BED-type domain-containing protein</fullName>
    </recommendedName>
</protein>
<sequence>MGARSSTASYPQASGSIESAHPTKNFFYSEEYQIKFGNSSMLDGKFFKVLHWDGKDHVDASCQLCLPKQKIIKGSVEITTNFIKHLKRLHPSEHKEYIKYKTEKQKNKHTSEISHTTASKKMRQVTLTVKQNLIEELSIL</sequence>
<proteinExistence type="predicted"/>
<name>A0A9P0D9A2_9CUCU</name>
<organism evidence="1 2">
    <name type="scientific">Psylliodes chrysocephalus</name>
    <dbReference type="NCBI Taxonomy" id="3402493"/>
    <lineage>
        <taxon>Eukaryota</taxon>
        <taxon>Metazoa</taxon>
        <taxon>Ecdysozoa</taxon>
        <taxon>Arthropoda</taxon>
        <taxon>Hexapoda</taxon>
        <taxon>Insecta</taxon>
        <taxon>Pterygota</taxon>
        <taxon>Neoptera</taxon>
        <taxon>Endopterygota</taxon>
        <taxon>Coleoptera</taxon>
        <taxon>Polyphaga</taxon>
        <taxon>Cucujiformia</taxon>
        <taxon>Chrysomeloidea</taxon>
        <taxon>Chrysomelidae</taxon>
        <taxon>Galerucinae</taxon>
        <taxon>Alticini</taxon>
        <taxon>Psylliodes</taxon>
    </lineage>
</organism>
<dbReference type="Proteomes" id="UP001153636">
    <property type="component" value="Chromosome 8"/>
</dbReference>
<dbReference type="EMBL" id="OV651820">
    <property type="protein sequence ID" value="CAH1114781.1"/>
    <property type="molecule type" value="Genomic_DNA"/>
</dbReference>
<dbReference type="OrthoDB" id="8015231at2759"/>
<evidence type="ECO:0000313" key="2">
    <source>
        <dbReference type="Proteomes" id="UP001153636"/>
    </source>
</evidence>
<keyword evidence="2" id="KW-1185">Reference proteome</keyword>
<dbReference type="AlphaFoldDB" id="A0A9P0D9A2"/>
<reference evidence="1" key="1">
    <citation type="submission" date="2022-01" db="EMBL/GenBank/DDBJ databases">
        <authorList>
            <person name="King R."/>
        </authorList>
    </citation>
    <scope>NUCLEOTIDE SEQUENCE</scope>
</reference>
<gene>
    <name evidence="1" type="ORF">PSYICH_LOCUS14785</name>
</gene>